<evidence type="ECO:0000256" key="7">
    <source>
        <dbReference type="ARBA" id="ARBA00022989"/>
    </source>
</evidence>
<reference evidence="15" key="2">
    <citation type="submission" date="2025-08" db="UniProtKB">
        <authorList>
            <consortium name="Ensembl"/>
        </authorList>
    </citation>
    <scope>IDENTIFICATION</scope>
</reference>
<dbReference type="FunFam" id="3.10.100.10:FF:000070">
    <property type="entry name" value="Low affinity immunoglobulin epsilon Fc receptor"/>
    <property type="match status" value="1"/>
</dbReference>
<dbReference type="PANTHER" id="PTHR22803">
    <property type="entry name" value="MANNOSE, PHOSPHOLIPASE, LECTIN RECEPTOR RELATED"/>
    <property type="match status" value="1"/>
</dbReference>
<dbReference type="GO" id="GO:0010628">
    <property type="term" value="P:positive regulation of gene expression"/>
    <property type="evidence" value="ECO:0007669"/>
    <property type="project" value="Ensembl"/>
</dbReference>
<evidence type="ECO:0000256" key="2">
    <source>
        <dbReference type="ARBA" id="ARBA00022692"/>
    </source>
</evidence>
<dbReference type="EMBL" id="AACZ04060065">
    <property type="status" value="NOT_ANNOTATED_CDS"/>
    <property type="molecule type" value="Genomic_DNA"/>
</dbReference>
<evidence type="ECO:0000256" key="8">
    <source>
        <dbReference type="ARBA" id="ARBA00023136"/>
    </source>
</evidence>
<evidence type="ECO:0000256" key="1">
    <source>
        <dbReference type="ARBA" id="ARBA00004606"/>
    </source>
</evidence>
<evidence type="ECO:0000259" key="14">
    <source>
        <dbReference type="PROSITE" id="PS50041"/>
    </source>
</evidence>
<sequence length="321" mass="36412">MEEGQYSEIEELPRRRCCRRGTQIVLLGLVTAALWAGLLTLLLLWHWDTTQSLKQLEERAARNVSQVSKNLESHHGDQMAQKSQSTQISQELEELRAEQQRLKSQDLELSWNLNGLQADLSSFKSQELNERNEASDLLQRLREEVTKLRMELQMSSGFVCNTCPEKWINFQRKCYYFGKGTKQWVHARYACDDMEGQLVSIHSPEEQDFLTKHASHTGSWIGLRNLDLKGEFIWVDGSHVDYSNWAPGEPTSRSQGEDCVMMRGSGRWNDAFCDRKLGAWVCDRLATCTPPASEGSAESMGPDSRPGPDGRLPAPSAPLHS</sequence>
<reference evidence="15 16" key="1">
    <citation type="journal article" date="2005" name="Nature">
        <title>Initial sequence of the chimpanzee genome and comparison with the human genome.</title>
        <authorList>
            <consortium name="Chimpanzee sequencing and analysis consortium"/>
        </authorList>
    </citation>
    <scope>NUCLEOTIDE SEQUENCE [LARGE SCALE GENOMIC DNA]</scope>
</reference>
<dbReference type="PROSITE" id="PS50041">
    <property type="entry name" value="C_TYPE_LECTIN_2"/>
    <property type="match status" value="1"/>
</dbReference>
<keyword evidence="9" id="KW-1015">Disulfide bond</keyword>
<dbReference type="GO" id="GO:0030246">
    <property type="term" value="F:carbohydrate binding"/>
    <property type="evidence" value="ECO:0000318"/>
    <property type="project" value="GO_Central"/>
</dbReference>
<evidence type="ECO:0000313" key="15">
    <source>
        <dbReference type="Ensembl" id="ENSPTRP00000049050.2"/>
    </source>
</evidence>
<dbReference type="CTD" id="2208"/>
<organism evidence="15 16">
    <name type="scientific">Pan troglodytes</name>
    <name type="common">Chimpanzee</name>
    <dbReference type="NCBI Taxonomy" id="9598"/>
    <lineage>
        <taxon>Eukaryota</taxon>
        <taxon>Metazoa</taxon>
        <taxon>Chordata</taxon>
        <taxon>Craniata</taxon>
        <taxon>Vertebrata</taxon>
        <taxon>Euteleostomi</taxon>
        <taxon>Mammalia</taxon>
        <taxon>Eutheria</taxon>
        <taxon>Euarchontoglires</taxon>
        <taxon>Primates</taxon>
        <taxon>Haplorrhini</taxon>
        <taxon>Catarrhini</taxon>
        <taxon>Hominidae</taxon>
        <taxon>Pan</taxon>
    </lineage>
</organism>
<evidence type="ECO:0000256" key="13">
    <source>
        <dbReference type="SAM" id="Phobius"/>
    </source>
</evidence>
<dbReference type="GO" id="GO:0038187">
    <property type="term" value="F:pattern recognition receptor activity"/>
    <property type="evidence" value="ECO:0000318"/>
    <property type="project" value="GO_Central"/>
</dbReference>
<evidence type="ECO:0000256" key="5">
    <source>
        <dbReference type="ARBA" id="ARBA00022837"/>
    </source>
</evidence>
<keyword evidence="11" id="KW-0325">Glycoprotein</keyword>
<name>A0A2J8J6A3_PANTR</name>
<dbReference type="KEGG" id="ptr:456434"/>
<dbReference type="InterPro" id="IPR018378">
    <property type="entry name" value="C-type_lectin_CS"/>
</dbReference>
<keyword evidence="5" id="KW-0106">Calcium</keyword>
<accession>A0A2J8J6A3</accession>
<feature type="transmembrane region" description="Helical" evidence="13">
    <location>
        <begin position="24"/>
        <end position="47"/>
    </location>
</feature>
<dbReference type="InterPro" id="IPR016186">
    <property type="entry name" value="C-type_lectin-like/link_sf"/>
</dbReference>
<dbReference type="Gene3D" id="3.10.100.10">
    <property type="entry name" value="Mannose-Binding Protein A, subunit A"/>
    <property type="match status" value="1"/>
</dbReference>
<accession>H2R6E7</accession>
<evidence type="ECO:0000313" key="16">
    <source>
        <dbReference type="Proteomes" id="UP000002277"/>
    </source>
</evidence>
<dbReference type="CDD" id="cd03590">
    <property type="entry name" value="CLECT_DC-SIGN_like"/>
    <property type="match status" value="1"/>
</dbReference>
<dbReference type="AlphaFoldDB" id="A0A2J8J6A3"/>
<dbReference type="GO" id="GO:0009897">
    <property type="term" value="C:external side of plasma membrane"/>
    <property type="evidence" value="ECO:0000318"/>
    <property type="project" value="GO_Central"/>
</dbReference>
<dbReference type="GO" id="GO:0042116">
    <property type="term" value="P:macrophage activation"/>
    <property type="evidence" value="ECO:0007669"/>
    <property type="project" value="Ensembl"/>
</dbReference>
<dbReference type="Pfam" id="PF00059">
    <property type="entry name" value="Lectin_C"/>
    <property type="match status" value="1"/>
</dbReference>
<dbReference type="InterPro" id="IPR016187">
    <property type="entry name" value="CTDL_fold"/>
</dbReference>
<keyword evidence="7 13" id="KW-1133">Transmembrane helix</keyword>
<evidence type="ECO:0000313" key="17">
    <source>
        <dbReference type="VGNC" id="VGNC:55577"/>
    </source>
</evidence>
<comment type="subcellular location">
    <subcellularLocation>
        <location evidence="1">Membrane</location>
        <topology evidence="1">Single-pass type II membrane protein</topology>
    </subcellularLocation>
</comment>
<keyword evidence="3" id="KW-0479">Metal-binding</keyword>
<dbReference type="Bgee" id="ENSPTRG00000010401">
    <property type="expression patterns" value="Expressed in lymph node and 8 other cell types or tissues"/>
</dbReference>
<dbReference type="GO" id="GO:0038096">
    <property type="term" value="P:Fc-gamma receptor signaling pathway involved in phagocytosis"/>
    <property type="evidence" value="ECO:0007669"/>
    <property type="project" value="Ensembl"/>
</dbReference>
<dbReference type="GO" id="GO:0006955">
    <property type="term" value="P:immune response"/>
    <property type="evidence" value="ECO:0000318"/>
    <property type="project" value="GO_Central"/>
</dbReference>
<evidence type="ECO:0000256" key="9">
    <source>
        <dbReference type="ARBA" id="ARBA00023157"/>
    </source>
</evidence>
<dbReference type="Proteomes" id="UP000002277">
    <property type="component" value="Chromosome 19"/>
</dbReference>
<dbReference type="InParanoid" id="A0A2J8J6A3"/>
<dbReference type="GeneTree" id="ENSGT00940000162574"/>
<keyword evidence="4" id="KW-0430">Lectin</keyword>
<dbReference type="InterPro" id="IPR033989">
    <property type="entry name" value="CD209-like_CTLD"/>
</dbReference>
<dbReference type="GO" id="GO:0042742">
    <property type="term" value="P:defense response to bacterium"/>
    <property type="evidence" value="ECO:0007669"/>
    <property type="project" value="Ensembl"/>
</dbReference>
<dbReference type="GO" id="GO:0160006">
    <property type="term" value="P:Fc receptor-mediated immune complex endocytosis"/>
    <property type="evidence" value="ECO:0007669"/>
    <property type="project" value="Ensembl"/>
</dbReference>
<feature type="domain" description="C-type lectin" evidence="14">
    <location>
        <begin position="170"/>
        <end position="277"/>
    </location>
</feature>
<evidence type="ECO:0000256" key="11">
    <source>
        <dbReference type="ARBA" id="ARBA00023180"/>
    </source>
</evidence>
<feature type="region of interest" description="Disordered" evidence="12">
    <location>
        <begin position="66"/>
        <end position="87"/>
    </location>
</feature>
<proteinExistence type="predicted"/>
<dbReference type="Ensembl" id="ENSPTRT00000056337.2">
    <property type="protein sequence ID" value="ENSPTRP00000049050.2"/>
    <property type="gene ID" value="ENSPTRG00000010401.4"/>
</dbReference>
<keyword evidence="6" id="KW-0735">Signal-anchor</keyword>
<evidence type="ECO:0000256" key="10">
    <source>
        <dbReference type="ARBA" id="ARBA00023170"/>
    </source>
</evidence>
<reference evidence="15" key="3">
    <citation type="submission" date="2025-09" db="UniProtKB">
        <authorList>
            <consortium name="Ensembl"/>
        </authorList>
    </citation>
    <scope>IDENTIFICATION</scope>
</reference>
<gene>
    <name evidence="15 17" type="primary">FCER2</name>
</gene>
<dbReference type="GO" id="GO:0002450">
    <property type="term" value="P:B cell antigen processing and presentation"/>
    <property type="evidence" value="ECO:0007669"/>
    <property type="project" value="Ensembl"/>
</dbReference>
<dbReference type="InterPro" id="IPR001304">
    <property type="entry name" value="C-type_lectin-like"/>
</dbReference>
<dbReference type="SUPFAM" id="SSF56436">
    <property type="entry name" value="C-type lectin-like"/>
    <property type="match status" value="1"/>
</dbReference>
<dbReference type="GO" id="GO:0019863">
    <property type="term" value="F:IgE binding"/>
    <property type="evidence" value="ECO:0007669"/>
    <property type="project" value="Ensembl"/>
</dbReference>
<dbReference type="GO" id="GO:0019769">
    <property type="term" value="F:low-affinity IgE receptor activity"/>
    <property type="evidence" value="ECO:0007669"/>
    <property type="project" value="Ensembl"/>
</dbReference>
<dbReference type="GO" id="GO:0002020">
    <property type="term" value="F:protease binding"/>
    <property type="evidence" value="ECO:0007669"/>
    <property type="project" value="Ensembl"/>
</dbReference>
<evidence type="ECO:0000256" key="12">
    <source>
        <dbReference type="SAM" id="MobiDB-lite"/>
    </source>
</evidence>
<dbReference type="GO" id="GO:0046872">
    <property type="term" value="F:metal ion binding"/>
    <property type="evidence" value="ECO:0007669"/>
    <property type="project" value="UniProtKB-KW"/>
</dbReference>
<dbReference type="FunCoup" id="A0A2J8J6A3">
    <property type="interactions" value="206"/>
</dbReference>
<evidence type="ECO:0000256" key="4">
    <source>
        <dbReference type="ARBA" id="ARBA00022734"/>
    </source>
</evidence>
<protein>
    <submittedName>
        <fullName evidence="15">Fc epsilon receptor II</fullName>
    </submittedName>
</protein>
<keyword evidence="8 13" id="KW-0472">Membrane</keyword>
<keyword evidence="16" id="KW-1185">Reference proteome</keyword>
<keyword evidence="2 13" id="KW-0812">Transmembrane</keyword>
<dbReference type="SMART" id="SM00034">
    <property type="entry name" value="CLECT"/>
    <property type="match status" value="1"/>
</dbReference>
<dbReference type="GeneID" id="456434"/>
<keyword evidence="10" id="KW-0675">Receptor</keyword>
<evidence type="ECO:0000256" key="3">
    <source>
        <dbReference type="ARBA" id="ARBA00022723"/>
    </source>
</evidence>
<evidence type="ECO:0000256" key="6">
    <source>
        <dbReference type="ARBA" id="ARBA00022968"/>
    </source>
</evidence>
<feature type="region of interest" description="Disordered" evidence="12">
    <location>
        <begin position="290"/>
        <end position="321"/>
    </location>
</feature>
<dbReference type="STRING" id="9598.ENSPTRP00000049050"/>
<dbReference type="InterPro" id="IPR050111">
    <property type="entry name" value="C-type_lectin/snaclec_domain"/>
</dbReference>
<dbReference type="PROSITE" id="PS00615">
    <property type="entry name" value="C_TYPE_LECTIN_1"/>
    <property type="match status" value="1"/>
</dbReference>
<dbReference type="VGNC" id="VGNC:55577">
    <property type="gene designation" value="FCER2"/>
</dbReference>
<dbReference type="GO" id="GO:0002925">
    <property type="term" value="P:positive regulation of humoral immune response mediated by circulating immunoglobulin"/>
    <property type="evidence" value="ECO:0007669"/>
    <property type="project" value="Ensembl"/>
</dbReference>